<evidence type="ECO:0008006" key="3">
    <source>
        <dbReference type="Google" id="ProtNLM"/>
    </source>
</evidence>
<accession>X1EHS1</accession>
<feature type="non-terminal residue" evidence="2">
    <location>
        <position position="106"/>
    </location>
</feature>
<dbReference type="EMBL" id="BARU01012976">
    <property type="protein sequence ID" value="GAH32142.1"/>
    <property type="molecule type" value="Genomic_DNA"/>
</dbReference>
<dbReference type="InterPro" id="IPR002822">
    <property type="entry name" value="Ni_insertion"/>
</dbReference>
<evidence type="ECO:0000256" key="1">
    <source>
        <dbReference type="ARBA" id="ARBA00022596"/>
    </source>
</evidence>
<protein>
    <recommendedName>
        <fullName evidence="3">TIGR00299 family protein</fullName>
    </recommendedName>
</protein>
<comment type="caution">
    <text evidence="2">The sequence shown here is derived from an EMBL/GenBank/DDBJ whole genome shotgun (WGS) entry which is preliminary data.</text>
</comment>
<name>X1EHS1_9ZZZZ</name>
<evidence type="ECO:0000313" key="2">
    <source>
        <dbReference type="EMBL" id="GAH32142.1"/>
    </source>
</evidence>
<dbReference type="Pfam" id="PF01969">
    <property type="entry name" value="Ni_insertion"/>
    <property type="match status" value="1"/>
</dbReference>
<organism evidence="2">
    <name type="scientific">marine sediment metagenome</name>
    <dbReference type="NCBI Taxonomy" id="412755"/>
    <lineage>
        <taxon>unclassified sequences</taxon>
        <taxon>metagenomes</taxon>
        <taxon>ecological metagenomes</taxon>
    </lineage>
</organism>
<proteinExistence type="predicted"/>
<sequence>MKYIYFDASAGLSGDMILGALLDLGVSPSLFREKMAELKLPVEIQFKETKRATLRGLKVDVLVKAKKTVERKRSDIEDIIKKSRFSSSVKKNASAIFKKLFEAEAR</sequence>
<reference evidence="2" key="1">
    <citation type="journal article" date="2014" name="Front. Microbiol.">
        <title>High frequency of phylogenetically diverse reductive dehalogenase-homologous genes in deep subseafloor sedimentary metagenomes.</title>
        <authorList>
            <person name="Kawai M."/>
            <person name="Futagami T."/>
            <person name="Toyoda A."/>
            <person name="Takaki Y."/>
            <person name="Nishi S."/>
            <person name="Hori S."/>
            <person name="Arai W."/>
            <person name="Tsubouchi T."/>
            <person name="Morono Y."/>
            <person name="Uchiyama I."/>
            <person name="Ito T."/>
            <person name="Fujiyama A."/>
            <person name="Inagaki F."/>
            <person name="Takami H."/>
        </authorList>
    </citation>
    <scope>NUCLEOTIDE SEQUENCE</scope>
    <source>
        <strain evidence="2">Expedition CK06-06</strain>
    </source>
</reference>
<dbReference type="AlphaFoldDB" id="X1EHS1"/>
<keyword evidence="1" id="KW-0533">Nickel</keyword>
<gene>
    <name evidence="2" type="ORF">S03H2_23668</name>
</gene>
<dbReference type="PANTHER" id="PTHR36566">
    <property type="entry name" value="NICKEL INSERTION PROTEIN-RELATED"/>
    <property type="match status" value="1"/>
</dbReference>
<dbReference type="PANTHER" id="PTHR36566:SF1">
    <property type="entry name" value="PYRIDINIUM-3,5-BISTHIOCARBOXYLIC ACID MONONUCLEOTIDE NICKEL INSERTION PROTEIN"/>
    <property type="match status" value="1"/>
</dbReference>